<evidence type="ECO:0000313" key="2">
    <source>
        <dbReference type="EMBL" id="KRN58703.1"/>
    </source>
</evidence>
<feature type="domain" description="ATP-dependent RecD2 DNA helicase OB-fold" evidence="1">
    <location>
        <begin position="6"/>
        <end position="65"/>
    </location>
</feature>
<dbReference type="STRING" id="396268.IV45_GL000327"/>
<gene>
    <name evidence="2" type="ORF">IV45_GL000327</name>
</gene>
<comment type="caution">
    <text evidence="2">The sequence shown here is derived from an EMBL/GenBank/DDBJ whole genome shotgun (WGS) entry which is preliminary data.</text>
</comment>
<keyword evidence="3" id="KW-1185">Reference proteome</keyword>
<sequence length="67" mass="7781">MAFVNGFFSINRVNVSSSSFVLAEKEIDVVGHFGRLQAGHAYRFLGHFKRNPRHQWQFVATSYRHLN</sequence>
<dbReference type="Proteomes" id="UP000050934">
    <property type="component" value="Unassembled WGS sequence"/>
</dbReference>
<dbReference type="PATRIC" id="fig|396268.3.peg.331"/>
<protein>
    <recommendedName>
        <fullName evidence="1">ATP-dependent RecD2 DNA helicase OB-fold domain-containing protein</fullName>
    </recommendedName>
</protein>
<organism evidence="2 3">
    <name type="scientific">Limosilactobacillus secaliphilus</name>
    <dbReference type="NCBI Taxonomy" id="396268"/>
    <lineage>
        <taxon>Bacteria</taxon>
        <taxon>Bacillati</taxon>
        <taxon>Bacillota</taxon>
        <taxon>Bacilli</taxon>
        <taxon>Lactobacillales</taxon>
        <taxon>Lactobacillaceae</taxon>
        <taxon>Limosilactobacillus</taxon>
    </lineage>
</organism>
<proteinExistence type="predicted"/>
<name>A0A0R2I0L5_9LACO</name>
<dbReference type="AlphaFoldDB" id="A0A0R2I0L5"/>
<accession>A0A0R2I0L5</accession>
<dbReference type="InterPro" id="IPR055446">
    <property type="entry name" value="RecD2_N_OB"/>
</dbReference>
<evidence type="ECO:0000259" key="1">
    <source>
        <dbReference type="Pfam" id="PF23139"/>
    </source>
</evidence>
<evidence type="ECO:0000313" key="3">
    <source>
        <dbReference type="Proteomes" id="UP000050934"/>
    </source>
</evidence>
<dbReference type="EMBL" id="JQBW01000009">
    <property type="protein sequence ID" value="KRN58703.1"/>
    <property type="molecule type" value="Genomic_DNA"/>
</dbReference>
<dbReference type="Pfam" id="PF23139">
    <property type="entry name" value="OB_YrrC"/>
    <property type="match status" value="1"/>
</dbReference>
<reference evidence="2 3" key="1">
    <citation type="journal article" date="2015" name="Genome Announc.">
        <title>Expanding the biotechnology potential of lactobacilli through comparative genomics of 213 strains and associated genera.</title>
        <authorList>
            <person name="Sun Z."/>
            <person name="Harris H.M."/>
            <person name="McCann A."/>
            <person name="Guo C."/>
            <person name="Argimon S."/>
            <person name="Zhang W."/>
            <person name="Yang X."/>
            <person name="Jeffery I.B."/>
            <person name="Cooney J.C."/>
            <person name="Kagawa T.F."/>
            <person name="Liu W."/>
            <person name="Song Y."/>
            <person name="Salvetti E."/>
            <person name="Wrobel A."/>
            <person name="Rasinkangas P."/>
            <person name="Parkhill J."/>
            <person name="Rea M.C."/>
            <person name="O'Sullivan O."/>
            <person name="Ritari J."/>
            <person name="Douillard F.P."/>
            <person name="Paul Ross R."/>
            <person name="Yang R."/>
            <person name="Briner A.E."/>
            <person name="Felis G.E."/>
            <person name="de Vos W.M."/>
            <person name="Barrangou R."/>
            <person name="Klaenhammer T.R."/>
            <person name="Caufield P.W."/>
            <person name="Cui Y."/>
            <person name="Zhang H."/>
            <person name="O'Toole P.W."/>
        </authorList>
    </citation>
    <scope>NUCLEOTIDE SEQUENCE [LARGE SCALE GENOMIC DNA]</scope>
    <source>
        <strain evidence="2 3">DSM 17896</strain>
    </source>
</reference>